<dbReference type="GO" id="GO:0042799">
    <property type="term" value="F:histone H4K20 methyltransferase activity"/>
    <property type="evidence" value="ECO:0007669"/>
    <property type="project" value="TreeGrafter"/>
</dbReference>
<dbReference type="Pfam" id="PF00856">
    <property type="entry name" value="SET"/>
    <property type="match status" value="1"/>
</dbReference>
<evidence type="ECO:0000256" key="1">
    <source>
        <dbReference type="SAM" id="MobiDB-lite"/>
    </source>
</evidence>
<sequence>MVNDVIKGDIRNNAEMKIVLVHGKPHLCLFATKDISVNEELRFDYGVPNLPWRKAGEDLVNHEGNAVPNVKSQKDTTRLSDEDVAHEVRNCVRHLESQAEIFADEDVVYEDGNSLRTVDSRNDTLADQDMIHKLENDARLVEQSQTGVKDEKDMSHKFRKEDRPVEQCQAKVEADEDVVIKYGNSLRTVDSQNEMLAEEKVRQEARREADRLKEEKQREVHLRQMEEEL</sequence>
<dbReference type="PANTHER" id="PTHR46167:SF1">
    <property type="entry name" value="N-LYSINE METHYLTRANSFERASE KMT5A"/>
    <property type="match status" value="1"/>
</dbReference>
<feature type="domain" description="SET" evidence="2">
    <location>
        <begin position="11"/>
        <end position="46"/>
    </location>
</feature>
<dbReference type="Proteomes" id="UP000828390">
    <property type="component" value="Unassembled WGS sequence"/>
</dbReference>
<dbReference type="CDD" id="cd08161">
    <property type="entry name" value="SET"/>
    <property type="match status" value="1"/>
</dbReference>
<reference evidence="3" key="1">
    <citation type="journal article" date="2019" name="bioRxiv">
        <title>The Genome of the Zebra Mussel, Dreissena polymorpha: A Resource for Invasive Species Research.</title>
        <authorList>
            <person name="McCartney M.A."/>
            <person name="Auch B."/>
            <person name="Kono T."/>
            <person name="Mallez S."/>
            <person name="Zhang Y."/>
            <person name="Obille A."/>
            <person name="Becker A."/>
            <person name="Abrahante J.E."/>
            <person name="Garbe J."/>
            <person name="Badalamenti J.P."/>
            <person name="Herman A."/>
            <person name="Mangelson H."/>
            <person name="Liachko I."/>
            <person name="Sullivan S."/>
            <person name="Sone E.D."/>
            <person name="Koren S."/>
            <person name="Silverstein K.A.T."/>
            <person name="Beckman K.B."/>
            <person name="Gohl D.M."/>
        </authorList>
    </citation>
    <scope>NUCLEOTIDE SEQUENCE</scope>
    <source>
        <strain evidence="3">Duluth1</strain>
        <tissue evidence="3">Whole animal</tissue>
    </source>
</reference>
<gene>
    <name evidence="3" type="ORF">DPMN_082689</name>
</gene>
<evidence type="ECO:0000313" key="3">
    <source>
        <dbReference type="EMBL" id="KAH3695232.1"/>
    </source>
</evidence>
<dbReference type="AlphaFoldDB" id="A0A9D3Y8J4"/>
<keyword evidence="4" id="KW-1185">Reference proteome</keyword>
<proteinExistence type="predicted"/>
<accession>A0A9D3Y8J4</accession>
<comment type="caution">
    <text evidence="3">The sequence shown here is derived from an EMBL/GenBank/DDBJ whole genome shotgun (WGS) entry which is preliminary data.</text>
</comment>
<dbReference type="SUPFAM" id="SSF82199">
    <property type="entry name" value="SET domain"/>
    <property type="match status" value="1"/>
</dbReference>
<dbReference type="PANTHER" id="PTHR46167">
    <property type="entry name" value="N-LYSINE METHYLTRANSFERASE KMT5A"/>
    <property type="match status" value="1"/>
</dbReference>
<feature type="region of interest" description="Disordered" evidence="1">
    <location>
        <begin position="207"/>
        <end position="229"/>
    </location>
</feature>
<dbReference type="InterPro" id="IPR051760">
    <property type="entry name" value="KMT5A"/>
</dbReference>
<name>A0A9D3Y8J4_DREPO</name>
<dbReference type="GO" id="GO:0005700">
    <property type="term" value="C:polytene chromosome"/>
    <property type="evidence" value="ECO:0007669"/>
    <property type="project" value="TreeGrafter"/>
</dbReference>
<evidence type="ECO:0000313" key="4">
    <source>
        <dbReference type="Proteomes" id="UP000828390"/>
    </source>
</evidence>
<reference evidence="3" key="2">
    <citation type="submission" date="2020-11" db="EMBL/GenBank/DDBJ databases">
        <authorList>
            <person name="McCartney M.A."/>
            <person name="Auch B."/>
            <person name="Kono T."/>
            <person name="Mallez S."/>
            <person name="Becker A."/>
            <person name="Gohl D.M."/>
            <person name="Silverstein K.A.T."/>
            <person name="Koren S."/>
            <person name="Bechman K.B."/>
            <person name="Herman A."/>
            <person name="Abrahante J.E."/>
            <person name="Garbe J."/>
        </authorList>
    </citation>
    <scope>NUCLEOTIDE SEQUENCE</scope>
    <source>
        <strain evidence="3">Duluth1</strain>
        <tissue evidence="3">Whole animal</tissue>
    </source>
</reference>
<dbReference type="GO" id="GO:0005634">
    <property type="term" value="C:nucleus"/>
    <property type="evidence" value="ECO:0007669"/>
    <property type="project" value="TreeGrafter"/>
</dbReference>
<protein>
    <recommendedName>
        <fullName evidence="2">SET domain-containing protein</fullName>
    </recommendedName>
</protein>
<dbReference type="EMBL" id="JAIWYP010000016">
    <property type="protein sequence ID" value="KAH3695232.1"/>
    <property type="molecule type" value="Genomic_DNA"/>
</dbReference>
<dbReference type="Gene3D" id="2.170.270.10">
    <property type="entry name" value="SET domain"/>
    <property type="match status" value="1"/>
</dbReference>
<organism evidence="3 4">
    <name type="scientific">Dreissena polymorpha</name>
    <name type="common">Zebra mussel</name>
    <name type="synonym">Mytilus polymorpha</name>
    <dbReference type="NCBI Taxonomy" id="45954"/>
    <lineage>
        <taxon>Eukaryota</taxon>
        <taxon>Metazoa</taxon>
        <taxon>Spiralia</taxon>
        <taxon>Lophotrochozoa</taxon>
        <taxon>Mollusca</taxon>
        <taxon>Bivalvia</taxon>
        <taxon>Autobranchia</taxon>
        <taxon>Heteroconchia</taxon>
        <taxon>Euheterodonta</taxon>
        <taxon>Imparidentia</taxon>
        <taxon>Neoheterodontei</taxon>
        <taxon>Myida</taxon>
        <taxon>Dreissenoidea</taxon>
        <taxon>Dreissenidae</taxon>
        <taxon>Dreissena</taxon>
    </lineage>
</organism>
<dbReference type="GO" id="GO:0006357">
    <property type="term" value="P:regulation of transcription by RNA polymerase II"/>
    <property type="evidence" value="ECO:0007669"/>
    <property type="project" value="TreeGrafter"/>
</dbReference>
<evidence type="ECO:0000259" key="2">
    <source>
        <dbReference type="Pfam" id="PF00856"/>
    </source>
</evidence>
<dbReference type="InterPro" id="IPR001214">
    <property type="entry name" value="SET_dom"/>
</dbReference>
<dbReference type="GO" id="GO:0043516">
    <property type="term" value="P:regulation of DNA damage response, signal transduction by p53 class mediator"/>
    <property type="evidence" value="ECO:0007669"/>
    <property type="project" value="TreeGrafter"/>
</dbReference>
<dbReference type="InterPro" id="IPR046341">
    <property type="entry name" value="SET_dom_sf"/>
</dbReference>